<evidence type="ECO:0000313" key="6">
    <source>
        <dbReference type="EMBL" id="GMR47352.1"/>
    </source>
</evidence>
<evidence type="ECO:0000313" key="7">
    <source>
        <dbReference type="Proteomes" id="UP001328107"/>
    </source>
</evidence>
<dbReference type="GO" id="GO:0050909">
    <property type="term" value="P:sensory perception of taste"/>
    <property type="evidence" value="ECO:0007669"/>
    <property type="project" value="InterPro"/>
</dbReference>
<evidence type="ECO:0008006" key="8">
    <source>
        <dbReference type="Google" id="ProtNLM"/>
    </source>
</evidence>
<comment type="subcellular location">
    <subcellularLocation>
        <location evidence="1">Membrane</location>
        <topology evidence="1">Multi-pass membrane protein</topology>
    </subcellularLocation>
</comment>
<feature type="non-terminal residue" evidence="6">
    <location>
        <position position="337"/>
    </location>
</feature>
<dbReference type="EMBL" id="BTRK01000004">
    <property type="protein sequence ID" value="GMR47352.1"/>
    <property type="molecule type" value="Genomic_DNA"/>
</dbReference>
<feature type="transmembrane region" description="Helical" evidence="5">
    <location>
        <begin position="298"/>
        <end position="316"/>
    </location>
</feature>
<keyword evidence="3 5" id="KW-1133">Transmembrane helix</keyword>
<evidence type="ECO:0000256" key="4">
    <source>
        <dbReference type="ARBA" id="ARBA00023136"/>
    </source>
</evidence>
<feature type="transmembrane region" description="Helical" evidence="5">
    <location>
        <begin position="71"/>
        <end position="91"/>
    </location>
</feature>
<feature type="non-terminal residue" evidence="6">
    <location>
        <position position="1"/>
    </location>
</feature>
<dbReference type="PANTHER" id="PTHR34492:SF2">
    <property type="entry name" value="G PROTEIN-COUPLED RECEPTOR"/>
    <property type="match status" value="1"/>
</dbReference>
<keyword evidence="7" id="KW-1185">Reference proteome</keyword>
<accession>A0AAN5I0F8</accession>
<keyword evidence="2 5" id="KW-0812">Transmembrane</keyword>
<evidence type="ECO:0000256" key="2">
    <source>
        <dbReference type="ARBA" id="ARBA00022692"/>
    </source>
</evidence>
<sequence>IFQCEDGTKIIEDDISPIEELFQPVIEISMFTWQKKGSIKRFFRLLHSVNEGKGVKLNRGAIVMLNRRMRWFRIFILCYGLFFIIYATIGIRPNGIDFENLSGILYFEQLLVIYNATSSYLLLGWSIQIHTYCYLIRVAVCEINNFVQEAIDVKCSSESEAISFFMDSIRRNSRLSLSIRCLDGILKRFVFFQIGMAIPCTIFISFALVVNRNALLFEFLPSLILTLLCLCLFYILTIYPARLHNRMKKTRALFCSNIRHWLPFGHNVHTAALVFASHLEQTDLGVTIWGFALLSKPLILTLFSSMITALAIFLQFSDCQKQIQSTIEFRNTTNFKL</sequence>
<evidence type="ECO:0000256" key="1">
    <source>
        <dbReference type="ARBA" id="ARBA00004141"/>
    </source>
</evidence>
<feature type="transmembrane region" description="Helical" evidence="5">
    <location>
        <begin position="222"/>
        <end position="241"/>
    </location>
</feature>
<dbReference type="InterPro" id="IPR013604">
    <property type="entry name" value="7TM_chemorcpt"/>
</dbReference>
<organism evidence="6 7">
    <name type="scientific">Pristionchus mayeri</name>
    <dbReference type="NCBI Taxonomy" id="1317129"/>
    <lineage>
        <taxon>Eukaryota</taxon>
        <taxon>Metazoa</taxon>
        <taxon>Ecdysozoa</taxon>
        <taxon>Nematoda</taxon>
        <taxon>Chromadorea</taxon>
        <taxon>Rhabditida</taxon>
        <taxon>Rhabditina</taxon>
        <taxon>Diplogasteromorpha</taxon>
        <taxon>Diplogasteroidea</taxon>
        <taxon>Neodiplogasteridae</taxon>
        <taxon>Pristionchus</taxon>
    </lineage>
</organism>
<protein>
    <recommendedName>
        <fullName evidence="8">G protein-coupled receptor</fullName>
    </recommendedName>
</protein>
<dbReference type="GO" id="GO:0016020">
    <property type="term" value="C:membrane"/>
    <property type="evidence" value="ECO:0007669"/>
    <property type="project" value="UniProtKB-SubCell"/>
</dbReference>
<gene>
    <name evidence="6" type="ORF">PMAYCL1PPCAC_17547</name>
</gene>
<evidence type="ECO:0000256" key="3">
    <source>
        <dbReference type="ARBA" id="ARBA00022989"/>
    </source>
</evidence>
<feature type="transmembrane region" description="Helical" evidence="5">
    <location>
        <begin position="103"/>
        <end position="123"/>
    </location>
</feature>
<dbReference type="AlphaFoldDB" id="A0AAN5I0F8"/>
<dbReference type="Proteomes" id="UP001328107">
    <property type="component" value="Unassembled WGS sequence"/>
</dbReference>
<reference evidence="7" key="1">
    <citation type="submission" date="2022-10" db="EMBL/GenBank/DDBJ databases">
        <title>Genome assembly of Pristionchus species.</title>
        <authorList>
            <person name="Yoshida K."/>
            <person name="Sommer R.J."/>
        </authorList>
    </citation>
    <scope>NUCLEOTIDE SEQUENCE [LARGE SCALE GENOMIC DNA]</scope>
    <source>
        <strain evidence="7">RS5460</strain>
    </source>
</reference>
<feature type="transmembrane region" description="Helical" evidence="5">
    <location>
        <begin position="189"/>
        <end position="210"/>
    </location>
</feature>
<comment type="caution">
    <text evidence="6">The sequence shown here is derived from an EMBL/GenBank/DDBJ whole genome shotgun (WGS) entry which is preliminary data.</text>
</comment>
<evidence type="ECO:0000256" key="5">
    <source>
        <dbReference type="SAM" id="Phobius"/>
    </source>
</evidence>
<name>A0AAN5I0F8_9BILA</name>
<proteinExistence type="predicted"/>
<dbReference type="Pfam" id="PF08395">
    <property type="entry name" value="7tm_7"/>
    <property type="match status" value="1"/>
</dbReference>
<keyword evidence="4 5" id="KW-0472">Membrane</keyword>
<dbReference type="PANTHER" id="PTHR34492">
    <property type="entry name" value="GUSTATORY RECEPTOR FAMILY"/>
    <property type="match status" value="1"/>
</dbReference>